<evidence type="ECO:0000313" key="1">
    <source>
        <dbReference type="EMBL" id="APX23485.1"/>
    </source>
</evidence>
<dbReference type="RefSeq" id="WP_017468090.1">
    <property type="nucleotide sequence ID" value="NZ_BMEW01000009.1"/>
</dbReference>
<accession>A0A1U7D5Z1</accession>
<dbReference type="OrthoDB" id="9151069at2"/>
<proteinExistence type="predicted"/>
<evidence type="ECO:0000313" key="2">
    <source>
        <dbReference type="Proteomes" id="UP000186559"/>
    </source>
</evidence>
<dbReference type="AlphaFoldDB" id="A0A1U7D5Z1"/>
<dbReference type="KEGG" id="tpro:Ga0080559_TMP2689"/>
<gene>
    <name evidence="1" type="ORF">Ga0080559_TMP2689</name>
</gene>
<reference evidence="1 2" key="1">
    <citation type="submission" date="2016-03" db="EMBL/GenBank/DDBJ databases">
        <title>Deep-sea bacteria in the southern Pacific.</title>
        <authorList>
            <person name="Tang K."/>
        </authorList>
    </citation>
    <scope>NUCLEOTIDE SEQUENCE [LARGE SCALE GENOMIC DNA]</scope>
    <source>
        <strain evidence="1 2">JLT2016</strain>
    </source>
</reference>
<dbReference type="EMBL" id="CP014796">
    <property type="protein sequence ID" value="APX23485.1"/>
    <property type="molecule type" value="Genomic_DNA"/>
</dbReference>
<organism evidence="1 2">
    <name type="scientific">Salipiger profundus</name>
    <dbReference type="NCBI Taxonomy" id="1229727"/>
    <lineage>
        <taxon>Bacteria</taxon>
        <taxon>Pseudomonadati</taxon>
        <taxon>Pseudomonadota</taxon>
        <taxon>Alphaproteobacteria</taxon>
        <taxon>Rhodobacterales</taxon>
        <taxon>Roseobacteraceae</taxon>
        <taxon>Salipiger</taxon>
    </lineage>
</organism>
<dbReference type="Proteomes" id="UP000186559">
    <property type="component" value="Chromosome"/>
</dbReference>
<keyword evidence="2" id="KW-1185">Reference proteome</keyword>
<sequence length="272" mass="30301">MCTDFPDQLAADVPRKLEHPFENVPVLDWWKYDYDHVYVVLNPFFRVPGYTPQTAAFGPMRVTGDAADVLELVNEGVVERENEAPENFPDIIKQTGTAVRWSEVAQAVGAVDFDRFARIVWLQTIAGQAGEDNALMSEQLQEFCDQTGLYMPEEDLLPAVLETTVGRYLEALGVDEVTLWNEWREISRDCPVSAFEPDNPATGLPGDKLTAVSTDGLLLSWGYDDVAGLLALTDEMRHRVDPAQFFEGFWASAETTSLVFAPEGAPPPSRRN</sequence>
<name>A0A1U7D5Z1_9RHOB</name>
<protein>
    <submittedName>
        <fullName evidence="1">Uncharacterized protein</fullName>
    </submittedName>
</protein>